<dbReference type="AlphaFoldDB" id="A0A7X8YFH5"/>
<organism evidence="1 2">
    <name type="scientific">Vibrio agarilyticus</name>
    <dbReference type="NCBI Taxonomy" id="2726741"/>
    <lineage>
        <taxon>Bacteria</taxon>
        <taxon>Pseudomonadati</taxon>
        <taxon>Pseudomonadota</taxon>
        <taxon>Gammaproteobacteria</taxon>
        <taxon>Vibrionales</taxon>
        <taxon>Vibrionaceae</taxon>
        <taxon>Vibrio</taxon>
    </lineage>
</organism>
<protein>
    <submittedName>
        <fullName evidence="1">Uncharacterized protein</fullName>
    </submittedName>
</protein>
<gene>
    <name evidence="1" type="ORF">HGP28_02015</name>
</gene>
<sequence>MYKLVTQNVTEWKDAMLSKHQLPLSLTAFNRDSFYSSVKSKPIDVIDGVTLAHVFTSPYTGTYSNRELKGYNDAFLLTHTYGKFIGHQENRAFDLCNETFIIDLSKNFEGRFIGEGQTKALIIPFDVLNPHAVDIYKTTSLNQNPFYLTLEMILKNISIEDESSQINYKVSAIANLLSIYNSFEEEDILEKIKIKIELYVNKGESFNLDRLSYDFCMSRRKMQYLLKENGLTFRTLSASVKERLLSK</sequence>
<comment type="caution">
    <text evidence="1">The sequence shown here is derived from an EMBL/GenBank/DDBJ whole genome shotgun (WGS) entry which is preliminary data.</text>
</comment>
<keyword evidence="2" id="KW-1185">Reference proteome</keyword>
<dbReference type="EMBL" id="JABAIK010000002">
    <property type="protein sequence ID" value="NLS11664.1"/>
    <property type="molecule type" value="Genomic_DNA"/>
</dbReference>
<proteinExistence type="predicted"/>
<evidence type="ECO:0000313" key="1">
    <source>
        <dbReference type="EMBL" id="NLS11664.1"/>
    </source>
</evidence>
<evidence type="ECO:0000313" key="2">
    <source>
        <dbReference type="Proteomes" id="UP000535589"/>
    </source>
</evidence>
<name>A0A7X8YFH5_9VIBR</name>
<dbReference type="Proteomes" id="UP000535589">
    <property type="component" value="Unassembled WGS sequence"/>
</dbReference>
<dbReference type="RefSeq" id="WP_168834780.1">
    <property type="nucleotide sequence ID" value="NZ_JABAIK010000002.1"/>
</dbReference>
<accession>A0A7X8YFH5</accession>
<reference evidence="1 2" key="1">
    <citation type="submission" date="2020-04" db="EMBL/GenBank/DDBJ databases">
        <title>Vibrio sp. SM6, a novel species isolated from seawater.</title>
        <authorList>
            <person name="Wang X."/>
        </authorList>
    </citation>
    <scope>NUCLEOTIDE SEQUENCE [LARGE SCALE GENOMIC DNA]</scope>
    <source>
        <strain evidence="1 2">SM6</strain>
    </source>
</reference>